<dbReference type="InterPro" id="IPR006809">
    <property type="entry name" value="TAFII28_dom"/>
</dbReference>
<dbReference type="Pfam" id="PF04719">
    <property type="entry name" value="TAFII28"/>
    <property type="match status" value="1"/>
</dbReference>
<evidence type="ECO:0000259" key="7">
    <source>
        <dbReference type="Pfam" id="PF04719"/>
    </source>
</evidence>
<dbReference type="InterPro" id="IPR009072">
    <property type="entry name" value="Histone-fold"/>
</dbReference>
<feature type="region of interest" description="Disordered" evidence="6">
    <location>
        <begin position="29"/>
        <end position="58"/>
    </location>
</feature>
<evidence type="ECO:0000313" key="8">
    <source>
        <dbReference type="EMBL" id="MBY70766.1"/>
    </source>
</evidence>
<keyword evidence="8" id="KW-0648">Protein biosynthesis</keyword>
<evidence type="ECO:0000256" key="1">
    <source>
        <dbReference type="ARBA" id="ARBA00004123"/>
    </source>
</evidence>
<dbReference type="GO" id="GO:0003743">
    <property type="term" value="F:translation initiation factor activity"/>
    <property type="evidence" value="ECO:0007669"/>
    <property type="project" value="UniProtKB-KW"/>
</dbReference>
<keyword evidence="8" id="KW-0396">Initiation factor</keyword>
<dbReference type="GO" id="GO:0051123">
    <property type="term" value="P:RNA polymerase II preinitiation complex assembly"/>
    <property type="evidence" value="ECO:0007669"/>
    <property type="project" value="InterPro"/>
</dbReference>
<evidence type="ECO:0000256" key="5">
    <source>
        <dbReference type="ARBA" id="ARBA00023242"/>
    </source>
</evidence>
<dbReference type="PANTHER" id="PTHR13218:SF8">
    <property type="entry name" value="TRANSCRIPTION INITIATION FACTOR TFIID SUBUNIT 11"/>
    <property type="match status" value="1"/>
</dbReference>
<dbReference type="PANTHER" id="PTHR13218">
    <property type="entry name" value="TRANSCRIPTION INITIATION FACTOR TFIID SUBUNIT 11-RELATED"/>
    <property type="match status" value="1"/>
</dbReference>
<gene>
    <name evidence="8" type="primary">Taf11</name>
    <name evidence="8" type="ORF">g.161092</name>
</gene>
<keyword evidence="5" id="KW-0539">Nucleus</keyword>
<keyword evidence="4" id="KW-0804">Transcription</keyword>
<dbReference type="OrthoDB" id="28335at2759"/>
<dbReference type="GO" id="GO:0016251">
    <property type="term" value="F:RNA polymerase II general transcription initiation factor activity"/>
    <property type="evidence" value="ECO:0007669"/>
    <property type="project" value="TreeGrafter"/>
</dbReference>
<dbReference type="InterPro" id="IPR045127">
    <property type="entry name" value="TAF11-like"/>
</dbReference>
<dbReference type="GO" id="GO:0046982">
    <property type="term" value="F:protein heterodimerization activity"/>
    <property type="evidence" value="ECO:0007669"/>
    <property type="project" value="InterPro"/>
</dbReference>
<accession>A0A2S2PZ12</accession>
<evidence type="ECO:0000256" key="4">
    <source>
        <dbReference type="ARBA" id="ARBA00023163"/>
    </source>
</evidence>
<dbReference type="CDD" id="cd08048">
    <property type="entry name" value="HFD_TAF11"/>
    <property type="match status" value="1"/>
</dbReference>
<evidence type="ECO:0000256" key="2">
    <source>
        <dbReference type="ARBA" id="ARBA00009788"/>
    </source>
</evidence>
<proteinExistence type="inferred from homology"/>
<dbReference type="SUPFAM" id="SSF47113">
    <property type="entry name" value="Histone-fold"/>
    <property type="match status" value="1"/>
</dbReference>
<keyword evidence="3" id="KW-0805">Transcription regulation</keyword>
<dbReference type="EMBL" id="GGMS01001563">
    <property type="protein sequence ID" value="MBY70766.1"/>
    <property type="molecule type" value="Transcribed_RNA"/>
</dbReference>
<comment type="similarity">
    <text evidence="2">Belongs to the TAF11 family.</text>
</comment>
<dbReference type="FunFam" id="1.10.20.10:FF:000025">
    <property type="entry name" value="Transcription initiation factor TFIID subunit 11"/>
    <property type="match status" value="1"/>
</dbReference>
<dbReference type="AlphaFoldDB" id="A0A2S2PZ12"/>
<feature type="domain" description="TAFII28-like protein" evidence="7">
    <location>
        <begin position="66"/>
        <end position="151"/>
    </location>
</feature>
<dbReference type="Gene3D" id="1.10.20.10">
    <property type="entry name" value="Histone, subunit A"/>
    <property type="match status" value="1"/>
</dbReference>
<sequence>MENIIFNKDQECESSSYKDFTQEDLFLAPEPKRSIDQHNSLDPFGKKKKDKSKKQIEAEEREKMRVLVSNFTEEQLDRYEMFRRSVFPKAAIKRIVQTITGNSVSQNVVIAMSGIAKVFIGEIVEEALDIMEAQGDSGPLHPKHLREAVRRLRKRGAIPSSKGQTWAKNAWLD</sequence>
<dbReference type="GO" id="GO:0005669">
    <property type="term" value="C:transcription factor TFIID complex"/>
    <property type="evidence" value="ECO:0007669"/>
    <property type="project" value="InterPro"/>
</dbReference>
<comment type="subcellular location">
    <subcellularLocation>
        <location evidence="1">Nucleus</location>
    </subcellularLocation>
</comment>
<evidence type="ECO:0000256" key="3">
    <source>
        <dbReference type="ARBA" id="ARBA00023015"/>
    </source>
</evidence>
<reference evidence="8" key="1">
    <citation type="submission" date="2018-04" db="EMBL/GenBank/DDBJ databases">
        <title>Transcriptome assembly of Sipha flava.</title>
        <authorList>
            <person name="Scully E.D."/>
            <person name="Geib S.M."/>
            <person name="Palmer N.A."/>
            <person name="Koch K."/>
            <person name="Bradshaw J."/>
            <person name="Heng-Moss T."/>
            <person name="Sarath G."/>
        </authorList>
    </citation>
    <scope>NUCLEOTIDE SEQUENCE</scope>
</reference>
<evidence type="ECO:0000256" key="6">
    <source>
        <dbReference type="SAM" id="MobiDB-lite"/>
    </source>
</evidence>
<protein>
    <submittedName>
        <fullName evidence="8">Transcription initiation factor TFIID subunit 11</fullName>
    </submittedName>
</protein>
<organism evidence="8">
    <name type="scientific">Sipha flava</name>
    <name type="common">yellow sugarcane aphid</name>
    <dbReference type="NCBI Taxonomy" id="143950"/>
    <lineage>
        <taxon>Eukaryota</taxon>
        <taxon>Metazoa</taxon>
        <taxon>Ecdysozoa</taxon>
        <taxon>Arthropoda</taxon>
        <taxon>Hexapoda</taxon>
        <taxon>Insecta</taxon>
        <taxon>Pterygota</taxon>
        <taxon>Neoptera</taxon>
        <taxon>Paraneoptera</taxon>
        <taxon>Hemiptera</taxon>
        <taxon>Sternorrhyncha</taxon>
        <taxon>Aphidomorpha</taxon>
        <taxon>Aphidoidea</taxon>
        <taxon>Aphididae</taxon>
        <taxon>Sipha</taxon>
    </lineage>
</organism>
<name>A0A2S2PZ12_9HEMI</name>